<accession>K2NFR0</accession>
<feature type="chain" id="PRO_5005686844" evidence="1">
    <location>
        <begin position="27"/>
        <end position="322"/>
    </location>
</feature>
<dbReference type="SUPFAM" id="SSF53335">
    <property type="entry name" value="S-adenosyl-L-methionine-dependent methyltransferases"/>
    <property type="match status" value="1"/>
</dbReference>
<comment type="caution">
    <text evidence="2">The sequence shown here is derived from an EMBL/GenBank/DDBJ whole genome shotgun (WGS) entry which is preliminary data.</text>
</comment>
<dbReference type="OrthoDB" id="249874at2759"/>
<reference evidence="2 3" key="1">
    <citation type="journal article" date="2012" name="BMC Genomics">
        <title>Comparative genomic analysis of human infective Trypanosoma cruzi lineages with the bat-restricted subspecies T. cruzi marinkellei.</title>
        <authorList>
            <person name="Franzen O."/>
            <person name="Talavera-Lopez C."/>
            <person name="Ochaya S."/>
            <person name="Butler C.E."/>
            <person name="Messenger L.A."/>
            <person name="Lewis M.D."/>
            <person name="Llewellyn M.S."/>
            <person name="Marinkelle C.J."/>
            <person name="Tyler K.M."/>
            <person name="Miles M.A."/>
            <person name="Andersson B."/>
        </authorList>
    </citation>
    <scope>NUCLEOTIDE SEQUENCE [LARGE SCALE GENOMIC DNA]</scope>
    <source>
        <strain evidence="2 3">B7</strain>
    </source>
</reference>
<dbReference type="Proteomes" id="UP000007350">
    <property type="component" value="Unassembled WGS sequence"/>
</dbReference>
<organism evidence="2 3">
    <name type="scientific">Trypanosoma cruzi marinkellei</name>
    <dbReference type="NCBI Taxonomy" id="85056"/>
    <lineage>
        <taxon>Eukaryota</taxon>
        <taxon>Discoba</taxon>
        <taxon>Euglenozoa</taxon>
        <taxon>Kinetoplastea</taxon>
        <taxon>Metakinetoplastina</taxon>
        <taxon>Trypanosomatida</taxon>
        <taxon>Trypanosomatidae</taxon>
        <taxon>Trypanosoma</taxon>
        <taxon>Schizotrypanum</taxon>
    </lineage>
</organism>
<feature type="signal peptide" evidence="1">
    <location>
        <begin position="1"/>
        <end position="26"/>
    </location>
</feature>
<evidence type="ECO:0000313" key="3">
    <source>
        <dbReference type="Proteomes" id="UP000007350"/>
    </source>
</evidence>
<keyword evidence="3" id="KW-1185">Reference proteome</keyword>
<dbReference type="EMBL" id="AHKC01017273">
    <property type="protein sequence ID" value="EKF27862.1"/>
    <property type="molecule type" value="Genomic_DNA"/>
</dbReference>
<dbReference type="AlphaFoldDB" id="K2NFR0"/>
<evidence type="ECO:0000256" key="1">
    <source>
        <dbReference type="SAM" id="SignalP"/>
    </source>
</evidence>
<protein>
    <submittedName>
        <fullName evidence="2">Uncharacterized protein</fullName>
    </submittedName>
</protein>
<name>K2NFR0_TRYCR</name>
<keyword evidence="1" id="KW-0732">Signal</keyword>
<dbReference type="Gene3D" id="3.40.50.150">
    <property type="entry name" value="Vaccinia Virus protein VP39"/>
    <property type="match status" value="1"/>
</dbReference>
<sequence>MLSSRRRHAMLLLAPKLMLITRNSTAEQQKEELHDVVRRHNSLVADNLKRRDGSVRATYDEEVAVYFPAFQLAILPPTNGVHREELRGSLATHVTEEFRRLLIQPWTLAAKRHALIVGSRSLGYLQRQLAMDGAHSLFVVDHALSALLDAATVLVPKYGPRVHFVRSDAPFLLQRLMPPTTADVCVVPMPVPFWSESGSYRRLVTREFLCLVHRVLRVREGPADPRGIVTFTDTAPLAEFMMEQLEESRLIVPWTRKDPAETYGRWLPIQSLPDREFQQQRLGDVVAWAASKSGPTSTQAEEAVQSLDYKRRYYRALSRQEA</sequence>
<gene>
    <name evidence="2" type="ORF">MOQ_008405</name>
</gene>
<dbReference type="InterPro" id="IPR029063">
    <property type="entry name" value="SAM-dependent_MTases_sf"/>
</dbReference>
<evidence type="ECO:0000313" key="2">
    <source>
        <dbReference type="EMBL" id="EKF27862.1"/>
    </source>
</evidence>
<proteinExistence type="predicted"/>